<evidence type="ECO:0000313" key="2">
    <source>
        <dbReference type="Proteomes" id="UP000215539"/>
    </source>
</evidence>
<name>A0AAX2GXW1_9FLAO</name>
<dbReference type="Proteomes" id="UP000215539">
    <property type="component" value="Chromosome 1"/>
</dbReference>
<gene>
    <name evidence="1" type="ORF">SAMEA44541418_00315</name>
</gene>
<dbReference type="AlphaFoldDB" id="A0AAX2GXW1"/>
<accession>A0AAX2GXW1</accession>
<dbReference type="RefSeq" id="WP_231909926.1">
    <property type="nucleotide sequence ID" value="NZ_CP014227.1"/>
</dbReference>
<organism evidence="1 2">
    <name type="scientific">Capnocytophaga haemolytica</name>
    <dbReference type="NCBI Taxonomy" id="45243"/>
    <lineage>
        <taxon>Bacteria</taxon>
        <taxon>Pseudomonadati</taxon>
        <taxon>Bacteroidota</taxon>
        <taxon>Flavobacteriia</taxon>
        <taxon>Flavobacteriales</taxon>
        <taxon>Flavobacteriaceae</taxon>
        <taxon>Capnocytophaga</taxon>
    </lineage>
</organism>
<reference evidence="1 2" key="1">
    <citation type="submission" date="2017-06" db="EMBL/GenBank/DDBJ databases">
        <authorList>
            <consortium name="Pathogen Informatics"/>
        </authorList>
    </citation>
    <scope>NUCLEOTIDE SEQUENCE [LARGE SCALE GENOMIC DNA]</scope>
    <source>
        <strain evidence="1 2">NCTC12947</strain>
    </source>
</reference>
<dbReference type="EMBL" id="LT906449">
    <property type="protein sequence ID" value="SNV03766.1"/>
    <property type="molecule type" value="Genomic_DNA"/>
</dbReference>
<sequence>MERFAKETPEYWSVYIAPELYNIPVPIGDRSGNVQDLDAAVMGMRFPLEGRQIRLFMQWGKDLPAQHLDMDLSCEVLYRDGHTDYCSFSKLTTTGCQHSGDIREIPDKVGTAEYININIDELRKAKATYVIFTCNAYSNGALSPNMVVGWMDAKYKMKVSERKGVAYDPSTVIKQVRITQPLSKGLVFGLLDVENQEIIWLEMPFGGQTLHSLSEESVAALLKKLSEKMSIGQFLATKAKGQGVLWVTNTPEEAEKTYDSRNFWEVLSEL</sequence>
<protein>
    <submittedName>
        <fullName evidence="1">Uncharacterized protein</fullName>
    </submittedName>
</protein>
<evidence type="ECO:0000313" key="1">
    <source>
        <dbReference type="EMBL" id="SNV03766.1"/>
    </source>
</evidence>
<proteinExistence type="predicted"/>